<evidence type="ECO:0000313" key="1">
    <source>
        <dbReference type="EMBL" id="CAF1515232.1"/>
    </source>
</evidence>
<dbReference type="AlphaFoldDB" id="A0A820FR04"/>
<reference evidence="2" key="1">
    <citation type="submission" date="2021-02" db="EMBL/GenBank/DDBJ databases">
        <authorList>
            <person name="Nowell W R."/>
        </authorList>
    </citation>
    <scope>NUCLEOTIDE SEQUENCE</scope>
</reference>
<dbReference type="EMBL" id="CAJOBD010025868">
    <property type="protein sequence ID" value="CAF4265575.1"/>
    <property type="molecule type" value="Genomic_DNA"/>
</dbReference>
<name>A0A820FR04_9BILA</name>
<organism evidence="2 3">
    <name type="scientific">Rotaria sordida</name>
    <dbReference type="NCBI Taxonomy" id="392033"/>
    <lineage>
        <taxon>Eukaryota</taxon>
        <taxon>Metazoa</taxon>
        <taxon>Spiralia</taxon>
        <taxon>Gnathifera</taxon>
        <taxon>Rotifera</taxon>
        <taxon>Eurotatoria</taxon>
        <taxon>Bdelloidea</taxon>
        <taxon>Philodinida</taxon>
        <taxon>Philodinidae</taxon>
        <taxon>Rotaria</taxon>
    </lineage>
</organism>
<evidence type="ECO:0000313" key="3">
    <source>
        <dbReference type="Proteomes" id="UP000663836"/>
    </source>
</evidence>
<dbReference type="Proteomes" id="UP000663836">
    <property type="component" value="Unassembled WGS sequence"/>
</dbReference>
<dbReference type="Proteomes" id="UP000663864">
    <property type="component" value="Unassembled WGS sequence"/>
</dbReference>
<protein>
    <submittedName>
        <fullName evidence="2">Uncharacterized protein</fullName>
    </submittedName>
</protein>
<proteinExistence type="predicted"/>
<accession>A0A820FR04</accession>
<sequence length="118" mass="13982">MSIMDKYPLLETLFELHKRVHYVDKMLSTLHFVFISEKLFKIKHTNGQINRLIDWHDADKGLGKFEIIYMDEISEIRCYGDIDNEKFDMLFVSVNHDFPIALKKGDYLEDNGEPDKIL</sequence>
<dbReference type="EMBL" id="CAJNOT010008127">
    <property type="protein sequence ID" value="CAF1515232.1"/>
    <property type="molecule type" value="Genomic_DNA"/>
</dbReference>
<comment type="caution">
    <text evidence="2">The sequence shown here is derived from an EMBL/GenBank/DDBJ whole genome shotgun (WGS) entry which is preliminary data.</text>
</comment>
<gene>
    <name evidence="2" type="ORF">JBS370_LOCUS39234</name>
    <name evidence="1" type="ORF">ZHD862_LOCUS38112</name>
</gene>
<evidence type="ECO:0000313" key="2">
    <source>
        <dbReference type="EMBL" id="CAF4265575.1"/>
    </source>
</evidence>